<dbReference type="InterPro" id="IPR017946">
    <property type="entry name" value="PLC-like_Pdiesterase_TIM-brl"/>
</dbReference>
<proteinExistence type="predicted"/>
<evidence type="ECO:0000256" key="1">
    <source>
        <dbReference type="SAM" id="SignalP"/>
    </source>
</evidence>
<dbReference type="PANTHER" id="PTHR46211">
    <property type="entry name" value="GLYCEROPHOSPHORYL DIESTER PHOSPHODIESTERASE"/>
    <property type="match status" value="1"/>
</dbReference>
<dbReference type="SUPFAM" id="SSF51695">
    <property type="entry name" value="PLC-like phosphodiesterases"/>
    <property type="match status" value="1"/>
</dbReference>
<dbReference type="PANTHER" id="PTHR46211:SF1">
    <property type="entry name" value="GLYCEROPHOSPHODIESTER PHOSPHODIESTERASE, CYTOPLASMIC"/>
    <property type="match status" value="1"/>
</dbReference>
<evidence type="ECO:0000259" key="2">
    <source>
        <dbReference type="PROSITE" id="PS51704"/>
    </source>
</evidence>
<dbReference type="Gene3D" id="3.20.20.190">
    <property type="entry name" value="Phosphatidylinositol (PI) phosphodiesterase"/>
    <property type="match status" value="1"/>
</dbReference>
<protein>
    <recommendedName>
        <fullName evidence="2">GP-PDE domain-containing protein</fullName>
    </recommendedName>
</protein>
<dbReference type="PROSITE" id="PS51704">
    <property type="entry name" value="GP_PDE"/>
    <property type="match status" value="1"/>
</dbReference>
<keyword evidence="1" id="KW-0732">Signal</keyword>
<dbReference type="Pfam" id="PF03009">
    <property type="entry name" value="GDPD"/>
    <property type="match status" value="1"/>
</dbReference>
<comment type="caution">
    <text evidence="3">The sequence shown here is derived from an EMBL/GenBank/DDBJ whole genome shotgun (WGS) entry which is preliminary data.</text>
</comment>
<dbReference type="Proteomes" id="UP000630594">
    <property type="component" value="Unassembled WGS sequence"/>
</dbReference>
<evidence type="ECO:0000313" key="3">
    <source>
        <dbReference type="EMBL" id="GGD07304.1"/>
    </source>
</evidence>
<dbReference type="InterPro" id="IPR030395">
    <property type="entry name" value="GP_PDE_dom"/>
</dbReference>
<name>A0ABQ1PZ97_9ACTN</name>
<reference evidence="4" key="1">
    <citation type="journal article" date="2019" name="Int. J. Syst. Evol. Microbiol.">
        <title>The Global Catalogue of Microorganisms (GCM) 10K type strain sequencing project: providing services to taxonomists for standard genome sequencing and annotation.</title>
        <authorList>
            <consortium name="The Broad Institute Genomics Platform"/>
            <consortium name="The Broad Institute Genome Sequencing Center for Infectious Disease"/>
            <person name="Wu L."/>
            <person name="Ma J."/>
        </authorList>
    </citation>
    <scope>NUCLEOTIDE SEQUENCE [LARGE SCALE GENOMIC DNA]</scope>
    <source>
        <strain evidence="4">CCM 7403</strain>
    </source>
</reference>
<dbReference type="EMBL" id="BMCK01000001">
    <property type="protein sequence ID" value="GGD07304.1"/>
    <property type="molecule type" value="Genomic_DNA"/>
</dbReference>
<evidence type="ECO:0000313" key="4">
    <source>
        <dbReference type="Proteomes" id="UP000630594"/>
    </source>
</evidence>
<feature type="domain" description="GP-PDE" evidence="2">
    <location>
        <begin position="229"/>
        <end position="483"/>
    </location>
</feature>
<sequence>MSSRRVLAVGVAVGLLAPVASLSPASATEAAAPKPLTASVGAAVAGERVTFTAKRPTAKKFRTLKATQQRKATIVLQRRDGATWRAVGRVKLGAKKKVTFASAVPTSAKGSVRYRVRAVLGKKTYEAGALTLKVVTQQLTTRPSSSDADVATTYASTLTPVRAGRKLTVERYVDGTWSTVAETSAKGASAALTVAAARFPAWYRVRAAAHNGIASVATAPVRTTLNRRPVEIAHRAGAALGPEQTLGAMEASLTAGATAMEVDVQLTKDAVPVIVHDQTFARTTNVATVFPGREDDPVGTFTWAEVQQLDAGSWAGPQWAGEGIPSLDELLTALGGRAHLVLEVKFWPFNQGTPEERAALRDVLDAELVAGRLGELAGAGKLTVSSFNHEFLQPFAEAHPDVPVGALTFFPPSATQVAQWATWAEEIHGQFALTTWQDTTAARAAGLTTSVWTLATPDQYRVALASGAEALITDNPGLLASVLEPPAPTS</sequence>
<feature type="signal peptide" evidence="1">
    <location>
        <begin position="1"/>
        <end position="27"/>
    </location>
</feature>
<gene>
    <name evidence="3" type="ORF">GCM10007231_02510</name>
</gene>
<keyword evidence="4" id="KW-1185">Reference proteome</keyword>
<feature type="chain" id="PRO_5045671792" description="GP-PDE domain-containing protein" evidence="1">
    <location>
        <begin position="28"/>
        <end position="490"/>
    </location>
</feature>
<organism evidence="3 4">
    <name type="scientific">Nocardioides daphniae</name>
    <dbReference type="NCBI Taxonomy" id="402297"/>
    <lineage>
        <taxon>Bacteria</taxon>
        <taxon>Bacillati</taxon>
        <taxon>Actinomycetota</taxon>
        <taxon>Actinomycetes</taxon>
        <taxon>Propionibacteriales</taxon>
        <taxon>Nocardioidaceae</taxon>
        <taxon>Nocardioides</taxon>
    </lineage>
</organism>
<accession>A0ABQ1PZ97</accession>